<dbReference type="InterPro" id="IPR009506">
    <property type="entry name" value="YjiS-like"/>
</dbReference>
<comment type="caution">
    <text evidence="2">The sequence shown here is derived from an EMBL/GenBank/DDBJ whole genome shotgun (WGS) entry which is preliminary data.</text>
</comment>
<feature type="domain" description="YjiS-like" evidence="1">
    <location>
        <begin position="3"/>
        <end position="38"/>
    </location>
</feature>
<organism evidence="2 3">
    <name type="scientific">Aurantimonas coralicida</name>
    <dbReference type="NCBI Taxonomy" id="182270"/>
    <lineage>
        <taxon>Bacteria</taxon>
        <taxon>Pseudomonadati</taxon>
        <taxon>Pseudomonadota</taxon>
        <taxon>Alphaproteobacteria</taxon>
        <taxon>Hyphomicrobiales</taxon>
        <taxon>Aurantimonadaceae</taxon>
        <taxon>Aurantimonas</taxon>
    </lineage>
</organism>
<reference evidence="2" key="1">
    <citation type="journal article" date="2020" name="mSystems">
        <title>Genome- and Community-Level Interaction Insights into Carbon Utilization and Element Cycling Functions of Hydrothermarchaeota in Hydrothermal Sediment.</title>
        <authorList>
            <person name="Zhou Z."/>
            <person name="Liu Y."/>
            <person name="Xu W."/>
            <person name="Pan J."/>
            <person name="Luo Z.H."/>
            <person name="Li M."/>
        </authorList>
    </citation>
    <scope>NUCLEOTIDE SEQUENCE</scope>
    <source>
        <strain evidence="2">HyVt-347</strain>
    </source>
</reference>
<accession>A0A9C9NFR5</accession>
<gene>
    <name evidence="2" type="ORF">ENH89_11990</name>
</gene>
<dbReference type="Pfam" id="PF06568">
    <property type="entry name" value="YjiS-like"/>
    <property type="match status" value="1"/>
</dbReference>
<proteinExistence type="predicted"/>
<evidence type="ECO:0000313" key="3">
    <source>
        <dbReference type="Proteomes" id="UP000885680"/>
    </source>
</evidence>
<evidence type="ECO:0000259" key="1">
    <source>
        <dbReference type="Pfam" id="PF06568"/>
    </source>
</evidence>
<dbReference type="EMBL" id="DRGN01000171">
    <property type="protein sequence ID" value="HEU01043.1"/>
    <property type="molecule type" value="Genomic_DNA"/>
</dbReference>
<dbReference type="AlphaFoldDB" id="A0A9C9NFR5"/>
<name>A0A9C9NFR5_9HYPH</name>
<evidence type="ECO:0000313" key="2">
    <source>
        <dbReference type="EMBL" id="HEU01043.1"/>
    </source>
</evidence>
<dbReference type="Proteomes" id="UP000885680">
    <property type="component" value="Unassembled WGS sequence"/>
</dbReference>
<sequence>MNIVRSYNNWRRYRETVNELSRLSQRELSDLGIARGDISSIARRAVG</sequence>
<protein>
    <submittedName>
        <fullName evidence="2">DUF1127 domain-containing protein</fullName>
    </submittedName>
</protein>